<dbReference type="Proteomes" id="UP000006034">
    <property type="component" value="Unassembled WGS sequence"/>
</dbReference>
<dbReference type="RefSeq" id="WP_005025981.1">
    <property type="nucleotide sequence ID" value="NZ_KE150238.1"/>
</dbReference>
<dbReference type="Pfam" id="PF03966">
    <property type="entry name" value="Trm112p"/>
    <property type="match status" value="1"/>
</dbReference>
<reference evidence="2 3" key="2">
    <citation type="submission" date="2013-04" db="EMBL/GenBank/DDBJ databases">
        <title>The Genome Sequence of Bilophila wadsworthia 3_1_6.</title>
        <authorList>
            <consortium name="The Broad Institute Genomics Platform"/>
            <person name="Earl A."/>
            <person name="Ward D."/>
            <person name="Feldgarden M."/>
            <person name="Gevers D."/>
            <person name="Sibley C."/>
            <person name="Strauss J."/>
            <person name="Allen-Vercoe E."/>
            <person name="Walker B."/>
            <person name="Young S."/>
            <person name="Zeng Q."/>
            <person name="Gargeya S."/>
            <person name="Fitzgerald M."/>
            <person name="Haas B."/>
            <person name="Abouelleil A."/>
            <person name="Allen A.W."/>
            <person name="Alvarado L."/>
            <person name="Arachchi H.M."/>
            <person name="Berlin A.M."/>
            <person name="Chapman S.B."/>
            <person name="Gainer-Dewar J."/>
            <person name="Goldberg J."/>
            <person name="Griggs A."/>
            <person name="Gujja S."/>
            <person name="Hansen M."/>
            <person name="Howarth C."/>
            <person name="Imamovic A."/>
            <person name="Ireland A."/>
            <person name="Larimer J."/>
            <person name="McCowan C."/>
            <person name="Murphy C."/>
            <person name="Pearson M."/>
            <person name="Poon T.W."/>
            <person name="Priest M."/>
            <person name="Roberts A."/>
            <person name="Saif S."/>
            <person name="Shea T."/>
            <person name="Sisk P."/>
            <person name="Sykes S."/>
            <person name="Wortman J."/>
            <person name="Nusbaum C."/>
            <person name="Birren B."/>
        </authorList>
    </citation>
    <scope>NUCLEOTIDE SEQUENCE [LARGE SCALE GENOMIC DNA]</scope>
    <source>
        <strain evidence="2 3">3_1_6</strain>
    </source>
</reference>
<protein>
    <recommendedName>
        <fullName evidence="1">UPF0434 protein HMPREF0179_01114</fullName>
    </recommendedName>
</protein>
<dbReference type="EMBL" id="ADCP02000001">
    <property type="protein sequence ID" value="EFV45074.1"/>
    <property type="molecule type" value="Genomic_DNA"/>
</dbReference>
<name>E5Y4K2_BILW3</name>
<evidence type="ECO:0000313" key="3">
    <source>
        <dbReference type="Proteomes" id="UP000006034"/>
    </source>
</evidence>
<keyword evidence="3" id="KW-1185">Reference proteome</keyword>
<accession>E5Y4K2</accession>
<organism evidence="2 3">
    <name type="scientific">Bilophila wadsworthia (strain 3_1_6)</name>
    <dbReference type="NCBI Taxonomy" id="563192"/>
    <lineage>
        <taxon>Bacteria</taxon>
        <taxon>Pseudomonadati</taxon>
        <taxon>Thermodesulfobacteriota</taxon>
        <taxon>Desulfovibrionia</taxon>
        <taxon>Desulfovibrionales</taxon>
        <taxon>Desulfovibrionaceae</taxon>
        <taxon>Bilophila</taxon>
    </lineage>
</organism>
<comment type="similarity">
    <text evidence="1">Belongs to the UPF0434 family.</text>
</comment>
<dbReference type="HOGENOM" id="CLU_155659_4_2_7"/>
<evidence type="ECO:0000313" key="2">
    <source>
        <dbReference type="EMBL" id="EFV45074.1"/>
    </source>
</evidence>
<dbReference type="eggNOG" id="COG2835">
    <property type="taxonomic scope" value="Bacteria"/>
</dbReference>
<dbReference type="SUPFAM" id="SSF158997">
    <property type="entry name" value="Trm112p-like"/>
    <property type="match status" value="1"/>
</dbReference>
<gene>
    <name evidence="2" type="ORF">HMPREF0179_01114</name>
</gene>
<dbReference type="HAMAP" id="MF_01187">
    <property type="entry name" value="UPF0434"/>
    <property type="match status" value="1"/>
</dbReference>
<comment type="caution">
    <text evidence="2">The sequence shown here is derived from an EMBL/GenBank/DDBJ whole genome shotgun (WGS) entry which is preliminary data.</text>
</comment>
<proteinExistence type="inferred from homology"/>
<dbReference type="InterPro" id="IPR005651">
    <property type="entry name" value="Trm112-like"/>
</dbReference>
<evidence type="ECO:0000256" key="1">
    <source>
        <dbReference type="HAMAP-Rule" id="MF_01187"/>
    </source>
</evidence>
<dbReference type="STRING" id="563192.HMPREF0179_01114"/>
<dbReference type="OrthoDB" id="9812205at2"/>
<reference evidence="2 3" key="1">
    <citation type="submission" date="2010-10" db="EMBL/GenBank/DDBJ databases">
        <authorList>
            <consortium name="The Broad Institute Genome Sequencing Platform"/>
            <person name="Ward D."/>
            <person name="Earl A."/>
            <person name="Feldgarden M."/>
            <person name="Young S.K."/>
            <person name="Gargeya S."/>
            <person name="Zeng Q."/>
            <person name="Alvarado L."/>
            <person name="Berlin A."/>
            <person name="Bochicchio J."/>
            <person name="Chapman S.B."/>
            <person name="Chen Z."/>
            <person name="Freedman E."/>
            <person name="Gellesch M."/>
            <person name="Goldberg J."/>
            <person name="Griggs A."/>
            <person name="Gujja S."/>
            <person name="Heilman E."/>
            <person name="Heiman D."/>
            <person name="Howarth C."/>
            <person name="Mehta T."/>
            <person name="Neiman D."/>
            <person name="Pearson M."/>
            <person name="Roberts A."/>
            <person name="Saif S."/>
            <person name="Shea T."/>
            <person name="Shenoy N."/>
            <person name="Sisk P."/>
            <person name="Stolte C."/>
            <person name="Sykes S."/>
            <person name="White J."/>
            <person name="Yandava C."/>
            <person name="Allen-Vercoe E."/>
            <person name="Sibley C."/>
            <person name="Ambrose C.E."/>
            <person name="Strauss J."/>
            <person name="Daigneault M."/>
            <person name="Haas B."/>
            <person name="Nusbaum C."/>
            <person name="Birren B."/>
        </authorList>
    </citation>
    <scope>NUCLEOTIDE SEQUENCE [LARGE SCALE GENOMIC DNA]</scope>
    <source>
        <strain evidence="2 3">3_1_6</strain>
    </source>
</reference>
<sequence>MALNPELLALLACPVCRGELDPVDNESGLECPACGLVFPVRDNIPIMLQEEAIRKDDWERGQRKKQSR</sequence>
<dbReference type="AlphaFoldDB" id="E5Y4K2"/>
<dbReference type="GeneID" id="78086254"/>
<dbReference type="Gene3D" id="2.20.25.10">
    <property type="match status" value="1"/>
</dbReference>